<feature type="transmembrane region" description="Helical" evidence="1">
    <location>
        <begin position="146"/>
        <end position="171"/>
    </location>
</feature>
<keyword evidence="1" id="KW-0472">Membrane</keyword>
<feature type="transmembrane region" description="Helical" evidence="1">
    <location>
        <begin position="12"/>
        <end position="30"/>
    </location>
</feature>
<feature type="transmembrane region" description="Helical" evidence="1">
    <location>
        <begin position="42"/>
        <end position="63"/>
    </location>
</feature>
<feature type="transmembrane region" description="Helical" evidence="1">
    <location>
        <begin position="75"/>
        <end position="98"/>
    </location>
</feature>
<reference evidence="2" key="1">
    <citation type="submission" date="2018-06" db="EMBL/GenBank/DDBJ databases">
        <authorList>
            <person name="Zhirakovskaya E."/>
        </authorList>
    </citation>
    <scope>NUCLEOTIDE SEQUENCE</scope>
</reference>
<organism evidence="2">
    <name type="scientific">hydrothermal vent metagenome</name>
    <dbReference type="NCBI Taxonomy" id="652676"/>
    <lineage>
        <taxon>unclassified sequences</taxon>
        <taxon>metagenomes</taxon>
        <taxon>ecological metagenomes</taxon>
    </lineage>
</organism>
<name>A0A3B0X5A8_9ZZZZ</name>
<evidence type="ECO:0008006" key="3">
    <source>
        <dbReference type="Google" id="ProtNLM"/>
    </source>
</evidence>
<accession>A0A3B0X5A8</accession>
<proteinExistence type="predicted"/>
<protein>
    <recommendedName>
        <fullName evidence="3">Glycosyl transferase</fullName>
    </recommendedName>
</protein>
<dbReference type="AlphaFoldDB" id="A0A3B0X5A8"/>
<keyword evidence="1" id="KW-1133">Transmembrane helix</keyword>
<dbReference type="SUPFAM" id="SSF103473">
    <property type="entry name" value="MFS general substrate transporter"/>
    <property type="match status" value="1"/>
</dbReference>
<sequence length="201" mass="21668">MNEMNSNYIKIILTVSFLEGASVMGVELIGAKLIAPWFGTSLYVWTSVLGVSMLGLASGYYIGGHLSYRQAQGNLLKKLLLLATLFVGVMPLTAPLIMSATQMMDVRLGSLIASLIFIFPPLLLMGMVSPMIIRYCTLEKNHTGKIAGLVFAASTIGGVLSVLLSGFYFIPLLGLNYASWLFAGLMLIATGVAHFASRYKC</sequence>
<feature type="transmembrane region" description="Helical" evidence="1">
    <location>
        <begin position="110"/>
        <end position="134"/>
    </location>
</feature>
<gene>
    <name evidence="2" type="ORF">MNBD_GAMMA08-2754</name>
</gene>
<keyword evidence="1" id="KW-0812">Transmembrane</keyword>
<evidence type="ECO:0000313" key="2">
    <source>
        <dbReference type="EMBL" id="VAW58642.1"/>
    </source>
</evidence>
<evidence type="ECO:0000256" key="1">
    <source>
        <dbReference type="SAM" id="Phobius"/>
    </source>
</evidence>
<dbReference type="NCBIfam" id="NF037959">
    <property type="entry name" value="MFS_SpdSyn"/>
    <property type="match status" value="1"/>
</dbReference>
<dbReference type="EMBL" id="UOFH01000022">
    <property type="protein sequence ID" value="VAW58642.1"/>
    <property type="molecule type" value="Genomic_DNA"/>
</dbReference>
<dbReference type="InterPro" id="IPR036259">
    <property type="entry name" value="MFS_trans_sf"/>
</dbReference>
<feature type="transmembrane region" description="Helical" evidence="1">
    <location>
        <begin position="177"/>
        <end position="196"/>
    </location>
</feature>